<reference evidence="1 2" key="1">
    <citation type="journal article" date="2020" name="Nat. Food">
        <title>A phased Vanilla planifolia genome enables genetic improvement of flavour and production.</title>
        <authorList>
            <person name="Hasing T."/>
            <person name="Tang H."/>
            <person name="Brym M."/>
            <person name="Khazi F."/>
            <person name="Huang T."/>
            <person name="Chambers A.H."/>
        </authorList>
    </citation>
    <scope>NUCLEOTIDE SEQUENCE [LARGE SCALE GENOMIC DNA]</scope>
    <source>
        <tissue evidence="1">Leaf</tissue>
    </source>
</reference>
<protein>
    <submittedName>
        <fullName evidence="1">Uncharacterized protein</fullName>
    </submittedName>
</protein>
<dbReference type="EMBL" id="JADCNM010000013">
    <property type="protein sequence ID" value="KAG0456394.1"/>
    <property type="molecule type" value="Genomic_DNA"/>
</dbReference>
<accession>A0A835PN24</accession>
<proteinExistence type="predicted"/>
<gene>
    <name evidence="1" type="ORF">HPP92_024182</name>
</gene>
<organism evidence="1 2">
    <name type="scientific">Vanilla planifolia</name>
    <name type="common">Vanilla</name>
    <dbReference type="NCBI Taxonomy" id="51239"/>
    <lineage>
        <taxon>Eukaryota</taxon>
        <taxon>Viridiplantae</taxon>
        <taxon>Streptophyta</taxon>
        <taxon>Embryophyta</taxon>
        <taxon>Tracheophyta</taxon>
        <taxon>Spermatophyta</taxon>
        <taxon>Magnoliopsida</taxon>
        <taxon>Liliopsida</taxon>
        <taxon>Asparagales</taxon>
        <taxon>Orchidaceae</taxon>
        <taxon>Vanilloideae</taxon>
        <taxon>Vanilleae</taxon>
        <taxon>Vanilla</taxon>
    </lineage>
</organism>
<dbReference type="Proteomes" id="UP000639772">
    <property type="component" value="Chromosome 13"/>
</dbReference>
<evidence type="ECO:0000313" key="1">
    <source>
        <dbReference type="EMBL" id="KAG0456394.1"/>
    </source>
</evidence>
<dbReference type="AlphaFoldDB" id="A0A835PN24"/>
<sequence length="129" mass="12712">MRVGPGSVLRGPLICRVEDIGVAGLIQGTVVHFNRARTVVVHPSGTISASGLGCKGGVSRHELSSGIVVVVDMVVKGDGIISGGIAKGGIIYGDASLPCELGSGSSSDSLPGSTAGGNFSDGFVGTFSV</sequence>
<evidence type="ECO:0000313" key="2">
    <source>
        <dbReference type="Proteomes" id="UP000639772"/>
    </source>
</evidence>
<name>A0A835PN24_VANPL</name>
<comment type="caution">
    <text evidence="1">The sequence shown here is derived from an EMBL/GenBank/DDBJ whole genome shotgun (WGS) entry which is preliminary data.</text>
</comment>
<dbReference type="PANTHER" id="PTHR31513">
    <property type="entry name" value="EPHRIN TYPE-B RECEPTOR"/>
    <property type="match status" value="1"/>
</dbReference>
<dbReference type="OrthoDB" id="1938193at2759"/>
<dbReference type="PANTHER" id="PTHR31513:SF1">
    <property type="entry name" value="EPHRIN TYPE-B RECEPTOR"/>
    <property type="match status" value="1"/>
</dbReference>